<dbReference type="CDD" id="cd03313">
    <property type="entry name" value="enolase"/>
    <property type="match status" value="1"/>
</dbReference>
<dbReference type="Pfam" id="PF03952">
    <property type="entry name" value="Enolase_N"/>
    <property type="match status" value="1"/>
</dbReference>
<proteinExistence type="inferred from homology"/>
<feature type="binding site" evidence="9">
    <location>
        <position position="185"/>
    </location>
    <ligand>
        <name>(2R)-2-phosphoglycerate</name>
        <dbReference type="ChEBI" id="CHEBI:58289"/>
    </ligand>
</feature>
<feature type="domain" description="Enolase N-terminal" evidence="11">
    <location>
        <begin position="27"/>
        <end position="156"/>
    </location>
</feature>
<dbReference type="EMBL" id="AP018448">
    <property type="protein sequence ID" value="BBC38692.1"/>
    <property type="molecule type" value="Genomic_DNA"/>
</dbReference>
<evidence type="ECO:0000313" key="12">
    <source>
        <dbReference type="EMBL" id="BBC38692.1"/>
    </source>
</evidence>
<comment type="function">
    <text evidence="9">Catalyzes the reversible conversion of 2-phosphoglycerate (2-PG) into phosphoenolpyruvate (PEP). It is essential for the degradation of carbohydrates via glycolysis.</text>
</comment>
<dbReference type="HAMAP" id="MF_00318">
    <property type="entry name" value="Enolase"/>
    <property type="match status" value="1"/>
</dbReference>
<dbReference type="PIRSF" id="PIRSF001400">
    <property type="entry name" value="Enolase"/>
    <property type="match status" value="1"/>
</dbReference>
<dbReference type="SMART" id="SM01192">
    <property type="entry name" value="Enolase_C"/>
    <property type="match status" value="1"/>
</dbReference>
<dbReference type="InterPro" id="IPR000941">
    <property type="entry name" value="Enolase"/>
</dbReference>
<comment type="similarity">
    <text evidence="2 9">Belongs to the enolase family.</text>
</comment>
<feature type="active site" description="Proton donor" evidence="9">
    <location>
        <position position="227"/>
    </location>
</feature>
<keyword evidence="7 9" id="KW-0324">Glycolysis</keyword>
<dbReference type="NCBIfam" id="TIGR01060">
    <property type="entry name" value="eno"/>
    <property type="match status" value="1"/>
</dbReference>
<evidence type="ECO:0000256" key="4">
    <source>
        <dbReference type="ARBA" id="ARBA00017068"/>
    </source>
</evidence>
<comment type="pathway">
    <text evidence="1 9">Carbohydrate degradation; glycolysis; pyruvate from D-glyceraldehyde 3-phosphate: step 4/5.</text>
</comment>
<feature type="binding site" evidence="9">
    <location>
        <position position="389"/>
    </location>
    <ligand>
        <name>(2R)-2-phosphoglycerate</name>
        <dbReference type="ChEBI" id="CHEBI:58289"/>
    </ligand>
</feature>
<keyword evidence="9" id="KW-0963">Cytoplasm</keyword>
<dbReference type="InterPro" id="IPR036849">
    <property type="entry name" value="Enolase-like_C_sf"/>
</dbReference>
<dbReference type="PRINTS" id="PR00148">
    <property type="entry name" value="ENOLASE"/>
</dbReference>
<evidence type="ECO:0000256" key="8">
    <source>
        <dbReference type="ARBA" id="ARBA00023239"/>
    </source>
</evidence>
<feature type="binding site" evidence="9">
    <location>
        <position position="359"/>
    </location>
    <ligand>
        <name>(2R)-2-phosphoglycerate</name>
        <dbReference type="ChEBI" id="CHEBI:58289"/>
    </ligand>
</feature>
<evidence type="ECO:0000313" key="13">
    <source>
        <dbReference type="Proteomes" id="UP001321542"/>
    </source>
</evidence>
<dbReference type="SFLD" id="SFLDG00178">
    <property type="entry name" value="enolase"/>
    <property type="match status" value="1"/>
</dbReference>
<comment type="catalytic activity">
    <reaction evidence="9">
        <text>(2R)-2-phosphoglycerate = phosphoenolpyruvate + H2O</text>
        <dbReference type="Rhea" id="RHEA:10164"/>
        <dbReference type="ChEBI" id="CHEBI:15377"/>
        <dbReference type="ChEBI" id="CHEBI:58289"/>
        <dbReference type="ChEBI" id="CHEBI:58702"/>
        <dbReference type="EC" id="4.2.1.11"/>
    </reaction>
</comment>
<dbReference type="Pfam" id="PF00113">
    <property type="entry name" value="Enolase_C"/>
    <property type="match status" value="1"/>
</dbReference>
<dbReference type="InterPro" id="IPR020810">
    <property type="entry name" value="Enolase_C"/>
</dbReference>
<dbReference type="SUPFAM" id="SSF51604">
    <property type="entry name" value="Enolase C-terminal domain-like"/>
    <property type="match status" value="1"/>
</dbReference>
<accession>A0ABN5VZM9</accession>
<evidence type="ECO:0000256" key="9">
    <source>
        <dbReference type="HAMAP-Rule" id="MF_00318"/>
    </source>
</evidence>
<feature type="binding site" evidence="9">
    <location>
        <position position="388"/>
    </location>
    <ligand>
        <name>(2R)-2-phosphoglycerate</name>
        <dbReference type="ChEBI" id="CHEBI:58289"/>
    </ligand>
</feature>
<dbReference type="InterPro" id="IPR020811">
    <property type="entry name" value="Enolase_N"/>
</dbReference>
<name>A0ABN5VZM9_9ACTN</name>
<feature type="binding site" evidence="9">
    <location>
        <position position="410"/>
    </location>
    <ligand>
        <name>(2R)-2-phosphoglycerate</name>
        <dbReference type="ChEBI" id="CHEBI:58289"/>
    </ligand>
</feature>
<comment type="subcellular location">
    <subcellularLocation>
        <location evidence="9">Cytoplasm</location>
    </subcellularLocation>
    <subcellularLocation>
        <location evidence="9">Secreted</location>
    </subcellularLocation>
    <subcellularLocation>
        <location evidence="9">Cell surface</location>
    </subcellularLocation>
    <text evidence="9">Fractions of enolase are present in both the cytoplasm and on the cell surface.</text>
</comment>
<feature type="binding site" evidence="9">
    <location>
        <position position="307"/>
    </location>
    <ligand>
        <name>Mg(2+)</name>
        <dbReference type="ChEBI" id="CHEBI:18420"/>
    </ligand>
</feature>
<keyword evidence="9" id="KW-0479">Metal-binding</keyword>
<keyword evidence="6 9" id="KW-0460">Magnesium</keyword>
<evidence type="ECO:0000256" key="3">
    <source>
        <dbReference type="ARBA" id="ARBA00012058"/>
    </source>
</evidence>
<reference evidence="12 13" key="2">
    <citation type="journal article" date="2023" name="ChemBioChem">
        <title>Acyltransferase Domain Exchange between Two Independent Type I Polyketide Synthases in the Same Producer Strain of Macrolide Antibiotics.</title>
        <authorList>
            <person name="Kudo F."/>
            <person name="Kishikawa K."/>
            <person name="Tsuboi K."/>
            <person name="Kido T."/>
            <person name="Usui T."/>
            <person name="Hashimoto J."/>
            <person name="Shin-Ya K."/>
            <person name="Miyanaga A."/>
            <person name="Eguchi T."/>
        </authorList>
    </citation>
    <scope>NUCLEOTIDE SEQUENCE [LARGE SCALE GENOMIC DNA]</scope>
    <source>
        <strain evidence="12 13">A-8890</strain>
    </source>
</reference>
<feature type="binding site" evidence="9">
    <location>
        <position position="334"/>
    </location>
    <ligand>
        <name>Mg(2+)</name>
        <dbReference type="ChEBI" id="CHEBI:18420"/>
    </ligand>
</feature>
<feature type="binding site" evidence="9">
    <location>
        <position position="264"/>
    </location>
    <ligand>
        <name>Mg(2+)</name>
        <dbReference type="ChEBI" id="CHEBI:18420"/>
    </ligand>
</feature>
<organism evidence="12 13">
    <name type="scientific">Streptomyces graminofaciens</name>
    <dbReference type="NCBI Taxonomy" id="68212"/>
    <lineage>
        <taxon>Bacteria</taxon>
        <taxon>Bacillati</taxon>
        <taxon>Actinomycetota</taxon>
        <taxon>Actinomycetes</taxon>
        <taxon>Kitasatosporales</taxon>
        <taxon>Streptomycetaceae</taxon>
        <taxon>Streptomyces</taxon>
    </lineage>
</organism>
<evidence type="ECO:0000256" key="1">
    <source>
        <dbReference type="ARBA" id="ARBA00005031"/>
    </source>
</evidence>
<dbReference type="SFLD" id="SFLDF00002">
    <property type="entry name" value="enolase"/>
    <property type="match status" value="1"/>
</dbReference>
<dbReference type="PANTHER" id="PTHR11902:SF1">
    <property type="entry name" value="ENOLASE"/>
    <property type="match status" value="1"/>
</dbReference>
<comment type="cofactor">
    <cofactor evidence="9">
        <name>Mg(2+)</name>
        <dbReference type="ChEBI" id="CHEBI:18420"/>
    </cofactor>
    <text evidence="9">Binds a second Mg(2+) ion via substrate during catalysis.</text>
</comment>
<evidence type="ECO:0000256" key="2">
    <source>
        <dbReference type="ARBA" id="ARBA00009604"/>
    </source>
</evidence>
<evidence type="ECO:0000256" key="7">
    <source>
        <dbReference type="ARBA" id="ARBA00023152"/>
    </source>
</evidence>
<keyword evidence="5 9" id="KW-0964">Secreted</keyword>
<gene>
    <name evidence="9" type="primary">eno</name>
    <name evidence="12" type="ORF">SGFS_099860</name>
</gene>
<feature type="domain" description="Enolase C-terminal TIM barrel" evidence="10">
    <location>
        <begin position="161"/>
        <end position="447"/>
    </location>
</feature>
<dbReference type="InterPro" id="IPR029017">
    <property type="entry name" value="Enolase-like_N"/>
</dbReference>
<reference evidence="12 13" key="1">
    <citation type="journal article" date="2010" name="ChemBioChem">
        <title>Cloning and characterization of the biosynthetic gene cluster of 16-membered macrolide antibiotic FD-891: involvement of a dual functional cytochrome P450 monooxygenase catalyzing epoxidation and hydroxylation.</title>
        <authorList>
            <person name="Kudo F."/>
            <person name="Motegi A."/>
            <person name="Mizoue K."/>
            <person name="Eguchi T."/>
        </authorList>
    </citation>
    <scope>NUCLEOTIDE SEQUENCE [LARGE SCALE GENOMIC DNA]</scope>
    <source>
        <strain evidence="12 13">A-8890</strain>
    </source>
</reference>
<dbReference type="EC" id="4.2.1.11" evidence="3 9"/>
<sequence length="457" mass="48213">MTGTGIPAITRIARTPKGCTAMTDARIAKLHGRRVWDSRGRPTVEVEVRLADGAVGRAIAPAGASTGQGEALDLRDGGSRFGGLDVQRAVGSVNDEIAPALADRDASDQEAVDRLLVDLDGTPDRGRLGGNAIVATSMAVLHAAAASAGEPLWKHLAGERPVRIPLPEIQIFGGGAHADRRVDVQDFMVMCPAADSFSEALDWTAEIYRAAGSLMRAAGKAQGVADEGGFWPAFDSNEEALEMLTRAIETAGFALSTEVGISLDVAASQFGSGGRYTLALDDRTLDTAALIDMLGGWIEQYPILSVEDPVGEDDHDGMLEFTRRYGDRCQVIGDDYLVTNAKRVEAAATVGAVNAVLVKPNQAGTVTEAFQALRAGKEAGFGTIVSARSGETEDITIAHLSVGWDAGQLKVGSFTRSERMAKWNEVLRIEESLGESAEFSGWSAFTFAGSDAFTAEP</sequence>
<dbReference type="Gene3D" id="3.20.20.120">
    <property type="entry name" value="Enolase-like C-terminal domain"/>
    <property type="match status" value="1"/>
</dbReference>
<dbReference type="SMART" id="SM01193">
    <property type="entry name" value="Enolase_N"/>
    <property type="match status" value="1"/>
</dbReference>
<keyword evidence="8 9" id="KW-0456">Lyase</keyword>
<dbReference type="PANTHER" id="PTHR11902">
    <property type="entry name" value="ENOLASE"/>
    <property type="match status" value="1"/>
</dbReference>
<evidence type="ECO:0000259" key="10">
    <source>
        <dbReference type="SMART" id="SM01192"/>
    </source>
</evidence>
<protein>
    <recommendedName>
        <fullName evidence="4 9">Enolase</fullName>
        <ecNumber evidence="3 9">4.2.1.11</ecNumber>
    </recommendedName>
    <alternativeName>
        <fullName evidence="9">2-phospho-D-glycerate hydro-lyase</fullName>
    </alternativeName>
    <alternativeName>
        <fullName evidence="9">2-phosphoglycerate dehydratase</fullName>
    </alternativeName>
</protein>
<dbReference type="SFLD" id="SFLDS00001">
    <property type="entry name" value="Enolase"/>
    <property type="match status" value="1"/>
</dbReference>
<keyword evidence="13" id="KW-1185">Reference proteome</keyword>
<dbReference type="SUPFAM" id="SSF54826">
    <property type="entry name" value="Enolase N-terminal domain-like"/>
    <property type="match status" value="1"/>
</dbReference>
<evidence type="ECO:0000259" key="11">
    <source>
        <dbReference type="SMART" id="SM01193"/>
    </source>
</evidence>
<evidence type="ECO:0000256" key="6">
    <source>
        <dbReference type="ARBA" id="ARBA00022842"/>
    </source>
</evidence>
<dbReference type="Proteomes" id="UP001321542">
    <property type="component" value="Chromosome"/>
</dbReference>
<feature type="active site" description="Proton acceptor" evidence="9">
    <location>
        <position position="359"/>
    </location>
</feature>
<dbReference type="Gene3D" id="3.30.390.10">
    <property type="entry name" value="Enolase-like, N-terminal domain"/>
    <property type="match status" value="1"/>
</dbReference>
<evidence type="ECO:0000256" key="5">
    <source>
        <dbReference type="ARBA" id="ARBA00022525"/>
    </source>
</evidence>